<dbReference type="GO" id="GO:0022857">
    <property type="term" value="F:transmembrane transporter activity"/>
    <property type="evidence" value="ECO:0007669"/>
    <property type="project" value="TreeGrafter"/>
</dbReference>
<keyword evidence="6 7" id="KW-0472">Membrane</keyword>
<dbReference type="AlphaFoldDB" id="A0A430RRS1"/>
<dbReference type="InterPro" id="IPR010656">
    <property type="entry name" value="DctM"/>
</dbReference>
<feature type="transmembrane region" description="Helical" evidence="7">
    <location>
        <begin position="140"/>
        <end position="167"/>
    </location>
</feature>
<feature type="transmembrane region" description="Helical" evidence="7">
    <location>
        <begin position="280"/>
        <end position="302"/>
    </location>
</feature>
<feature type="transmembrane region" description="Helical" evidence="7">
    <location>
        <begin position="6"/>
        <end position="39"/>
    </location>
</feature>
<feature type="transmembrane region" description="Helical" evidence="7">
    <location>
        <begin position="405"/>
        <end position="430"/>
    </location>
</feature>
<evidence type="ECO:0000259" key="8">
    <source>
        <dbReference type="Pfam" id="PF06808"/>
    </source>
</evidence>
<evidence type="ECO:0000256" key="4">
    <source>
        <dbReference type="ARBA" id="ARBA00022692"/>
    </source>
</evidence>
<evidence type="ECO:0000256" key="6">
    <source>
        <dbReference type="ARBA" id="ARBA00023136"/>
    </source>
</evidence>
<keyword evidence="2" id="KW-1003">Cell membrane</keyword>
<evidence type="ECO:0000313" key="10">
    <source>
        <dbReference type="Proteomes" id="UP000287306"/>
    </source>
</evidence>
<sequence>MPIETLTWLMFGSLFLLLFTGYPLAFLIGGIAVTFIAWLWSPDALALVPQRMWNNMTQYLLAAIPLFIFMASMLEKSGLIEEIFDVAYKWLGRVPGGLAVATVAASTVLAAMVGVIGAAVVTMALVALPAMLRRGYSPVLAAGTVMAGGTLGILIPPSVLAIIYGLVANQSVGELYLGSVLPGLVLSGLYMLFSVVYALLYPQAAPRIPKEEMPTWAERWRSLRAIWAPLLLIFLVLGTIFLGLAAPTEAAAVGAFGSLLVAALHRKLTWQNLQLALEQTAKATAMVLWIIFGANAFVAFYVAQGGDRFVSELLLGTGLSPWGILIVMQIILIILGMFLDWVGILLLAVPVFVPIIRSLGFDPLWFGVLYLVNMQMSFLSPPFGYALFYVRGVAPQIPMGTIYRAAIPFLLLQLTGLILVMLFPGLATWLPRLVYGK</sequence>
<evidence type="ECO:0000256" key="5">
    <source>
        <dbReference type="ARBA" id="ARBA00022989"/>
    </source>
</evidence>
<feature type="transmembrane region" description="Helical" evidence="7">
    <location>
        <begin position="322"/>
        <end position="352"/>
    </location>
</feature>
<keyword evidence="3" id="KW-0997">Cell inner membrane</keyword>
<dbReference type="GO" id="GO:0005886">
    <property type="term" value="C:plasma membrane"/>
    <property type="evidence" value="ECO:0007669"/>
    <property type="project" value="UniProtKB-SubCell"/>
</dbReference>
<evidence type="ECO:0000256" key="1">
    <source>
        <dbReference type="ARBA" id="ARBA00004429"/>
    </source>
</evidence>
<proteinExistence type="predicted"/>
<dbReference type="Pfam" id="PF06808">
    <property type="entry name" value="DctM"/>
    <property type="match status" value="1"/>
</dbReference>
<feature type="domain" description="TRAP C4-dicarboxylate transport system permease DctM subunit" evidence="8">
    <location>
        <begin position="11"/>
        <end position="426"/>
    </location>
</feature>
<dbReference type="PANTHER" id="PTHR33362">
    <property type="entry name" value="SIALIC ACID TRAP TRANSPORTER PERMEASE PROTEIN SIAT-RELATED"/>
    <property type="match status" value="1"/>
</dbReference>
<feature type="transmembrane region" description="Helical" evidence="7">
    <location>
        <begin position="99"/>
        <end position="128"/>
    </location>
</feature>
<dbReference type="PIRSF" id="PIRSF006066">
    <property type="entry name" value="HI0050"/>
    <property type="match status" value="1"/>
</dbReference>
<keyword evidence="5 7" id="KW-1133">Transmembrane helix</keyword>
<comment type="caution">
    <text evidence="9">The sequence shown here is derived from an EMBL/GenBank/DDBJ whole genome shotgun (WGS) entry which is preliminary data.</text>
</comment>
<reference evidence="9 10" key="1">
    <citation type="journal article" date="2019" name="Extremophiles">
        <title>Biogeography of thermophiles and predominance of Thermus scotoductus in domestic water heaters.</title>
        <authorList>
            <person name="Wilpiszeski R.L."/>
            <person name="Zhang Z."/>
            <person name="House C.H."/>
        </authorList>
    </citation>
    <scope>NUCLEOTIDE SEQUENCE [LARGE SCALE GENOMIC DNA]</scope>
    <source>
        <strain evidence="9 10">25_S25</strain>
    </source>
</reference>
<keyword evidence="4 7" id="KW-0812">Transmembrane</keyword>
<dbReference type="EMBL" id="PELY01000449">
    <property type="protein sequence ID" value="RTH22027.1"/>
    <property type="molecule type" value="Genomic_DNA"/>
</dbReference>
<dbReference type="RefSeq" id="WP_126170980.1">
    <property type="nucleotide sequence ID" value="NZ_PELL01000417.1"/>
</dbReference>
<dbReference type="InterPro" id="IPR004681">
    <property type="entry name" value="TRAP_DctM"/>
</dbReference>
<dbReference type="PANTHER" id="PTHR33362:SF7">
    <property type="entry name" value="SLL1103 PROTEIN"/>
    <property type="match status" value="1"/>
</dbReference>
<evidence type="ECO:0000256" key="3">
    <source>
        <dbReference type="ARBA" id="ARBA00022519"/>
    </source>
</evidence>
<protein>
    <submittedName>
        <fullName evidence="9">TRAP transporter permease DctM/Q</fullName>
    </submittedName>
</protein>
<organism evidence="9 10">
    <name type="scientific">Thermus scotoductus</name>
    <dbReference type="NCBI Taxonomy" id="37636"/>
    <lineage>
        <taxon>Bacteria</taxon>
        <taxon>Thermotogati</taxon>
        <taxon>Deinococcota</taxon>
        <taxon>Deinococci</taxon>
        <taxon>Thermales</taxon>
        <taxon>Thermaceae</taxon>
        <taxon>Thermus</taxon>
    </lineage>
</organism>
<comment type="subcellular location">
    <subcellularLocation>
        <location evidence="1">Cell inner membrane</location>
        <topology evidence="1">Multi-pass membrane protein</topology>
    </subcellularLocation>
</comment>
<evidence type="ECO:0000256" key="2">
    <source>
        <dbReference type="ARBA" id="ARBA00022475"/>
    </source>
</evidence>
<dbReference type="NCBIfam" id="TIGR00786">
    <property type="entry name" value="dctM"/>
    <property type="match status" value="1"/>
</dbReference>
<gene>
    <name evidence="9" type="ORF">CSW38_14090</name>
</gene>
<feature type="transmembrane region" description="Helical" evidence="7">
    <location>
        <begin position="179"/>
        <end position="201"/>
    </location>
</feature>
<feature type="transmembrane region" description="Helical" evidence="7">
    <location>
        <begin position="250"/>
        <end position="268"/>
    </location>
</feature>
<evidence type="ECO:0000256" key="7">
    <source>
        <dbReference type="SAM" id="Phobius"/>
    </source>
</evidence>
<feature type="transmembrane region" description="Helical" evidence="7">
    <location>
        <begin position="364"/>
        <end position="385"/>
    </location>
</feature>
<evidence type="ECO:0000313" key="9">
    <source>
        <dbReference type="EMBL" id="RTH22027.1"/>
    </source>
</evidence>
<dbReference type="Proteomes" id="UP000287306">
    <property type="component" value="Unassembled WGS sequence"/>
</dbReference>
<name>A0A430RRS1_THESC</name>
<feature type="transmembrane region" description="Helical" evidence="7">
    <location>
        <begin position="222"/>
        <end position="244"/>
    </location>
</feature>
<accession>A0A430RRS1</accession>
<feature type="transmembrane region" description="Helical" evidence="7">
    <location>
        <begin position="59"/>
        <end position="79"/>
    </location>
</feature>